<dbReference type="OrthoDB" id="358728at2"/>
<feature type="domain" description="Sensor histidine kinase NatK-like C-terminal" evidence="2">
    <location>
        <begin position="326"/>
        <end position="427"/>
    </location>
</feature>
<dbReference type="Proteomes" id="UP000032737">
    <property type="component" value="Chromosome"/>
</dbReference>
<dbReference type="HOGENOM" id="CLU_020211_14_2_14"/>
<organism evidence="3 4">
    <name type="scientific">Acholeplasma brassicae</name>
    <dbReference type="NCBI Taxonomy" id="61635"/>
    <lineage>
        <taxon>Bacteria</taxon>
        <taxon>Bacillati</taxon>
        <taxon>Mycoplasmatota</taxon>
        <taxon>Mollicutes</taxon>
        <taxon>Acholeplasmatales</taxon>
        <taxon>Acholeplasmataceae</taxon>
        <taxon>Acholeplasma</taxon>
    </lineage>
</organism>
<feature type="transmembrane region" description="Helical" evidence="1">
    <location>
        <begin position="34"/>
        <end position="51"/>
    </location>
</feature>
<feature type="transmembrane region" description="Helical" evidence="1">
    <location>
        <begin position="63"/>
        <end position="81"/>
    </location>
</feature>
<dbReference type="InterPro" id="IPR032834">
    <property type="entry name" value="NatK-like_C"/>
</dbReference>
<feature type="transmembrane region" description="Helical" evidence="1">
    <location>
        <begin position="6"/>
        <end position="25"/>
    </location>
</feature>
<feature type="transmembrane region" description="Helical" evidence="1">
    <location>
        <begin position="185"/>
        <end position="207"/>
    </location>
</feature>
<dbReference type="GO" id="GO:0042802">
    <property type="term" value="F:identical protein binding"/>
    <property type="evidence" value="ECO:0007669"/>
    <property type="project" value="TreeGrafter"/>
</dbReference>
<dbReference type="InterPro" id="IPR036890">
    <property type="entry name" value="HATPase_C_sf"/>
</dbReference>
<feature type="transmembrane region" description="Helical" evidence="1">
    <location>
        <begin position="88"/>
        <end position="111"/>
    </location>
</feature>
<protein>
    <submittedName>
        <fullName evidence="3">Predicted signal transduction protein with a C-terminal ATPase domain</fullName>
    </submittedName>
</protein>
<feature type="transmembrane region" description="Helical" evidence="1">
    <location>
        <begin position="153"/>
        <end position="173"/>
    </location>
</feature>
<reference evidence="3 4" key="1">
    <citation type="journal article" date="2013" name="J. Mol. Microbiol. Biotechnol.">
        <title>Analysis of the Complete Genomes of Acholeplasma brassicae , A. palmae and A. laidlawii and Their Comparison to the Obligate Parasites from ' Candidatus Phytoplasma'.</title>
        <authorList>
            <person name="Kube M."/>
            <person name="Siewert C."/>
            <person name="Migdoll A.M."/>
            <person name="Duduk B."/>
            <person name="Holz S."/>
            <person name="Rabus R."/>
            <person name="Seemuller E."/>
            <person name="Mitrovic J."/>
            <person name="Muller I."/>
            <person name="Buttner C."/>
            <person name="Reinhardt R."/>
        </authorList>
    </citation>
    <scope>NUCLEOTIDE SEQUENCE [LARGE SCALE GENOMIC DNA]</scope>
    <source>
        <strain evidence="4">0502</strain>
    </source>
</reference>
<dbReference type="CDD" id="cd16935">
    <property type="entry name" value="HATPase_AgrC-ComD-like"/>
    <property type="match status" value="1"/>
</dbReference>
<evidence type="ECO:0000313" key="3">
    <source>
        <dbReference type="EMBL" id="CCV65203.1"/>
    </source>
</evidence>
<feature type="transmembrane region" description="Helical" evidence="1">
    <location>
        <begin position="123"/>
        <end position="141"/>
    </location>
</feature>
<dbReference type="Gene3D" id="3.30.565.10">
    <property type="entry name" value="Histidine kinase-like ATPase, C-terminal domain"/>
    <property type="match status" value="1"/>
</dbReference>
<dbReference type="SUPFAM" id="SSF55874">
    <property type="entry name" value="ATPase domain of HSP90 chaperone/DNA topoisomerase II/histidine kinase"/>
    <property type="match status" value="1"/>
</dbReference>
<evidence type="ECO:0000256" key="1">
    <source>
        <dbReference type="SAM" id="Phobius"/>
    </source>
</evidence>
<evidence type="ECO:0000259" key="2">
    <source>
        <dbReference type="Pfam" id="PF14501"/>
    </source>
</evidence>
<dbReference type="STRING" id="61635.BN85301820"/>
<accession>U4KQW2</accession>
<proteinExistence type="predicted"/>
<sequence>MNPTIVRLFISQAFACYFLLILVPLKPPVKKHRLIIISGMFLITVANAFMIDSLGLSDFYIRFFFLTLLLPNFLLYSYYAIYKGAKLLFAMLSIQVFGNVAIVNGLLASYLTTQKDNPLLDTTIRVLTYLLFFPFVHRFIQPHYLKMVKTLNKGWWILNLVLVISYVLSYYIGFVPNPILYRPQYFIHLYVGLFLGLSIYVVLFFLFQEIESKISFERDKKLLSIQVSSLEAQSAAIFLAEEKIAIIKHDLRHHLSILNELILTKDFKQASHYLEDLDQTLSEVSPKSYCKNKVINAALSHYLNYASLEQIEVISNLDIPEVLPINPSELAIVFSNAIENAIHACLKIPEASNRVITLTSRFKNDSLFLEISNPYFDDIVFSKDGLPISNEHGHGTGVLSMVAFAKKNQAMLDFSVENHVFYLRLILNFLS</sequence>
<gene>
    <name evidence="3" type="ORF">BN85301820</name>
</gene>
<dbReference type="RefSeq" id="WP_030004065.1">
    <property type="nucleotide sequence ID" value="NC_022549.1"/>
</dbReference>
<dbReference type="Pfam" id="PF14501">
    <property type="entry name" value="HATPase_c_5"/>
    <property type="match status" value="1"/>
</dbReference>
<evidence type="ECO:0000313" key="4">
    <source>
        <dbReference type="Proteomes" id="UP000032737"/>
    </source>
</evidence>
<name>U4KQW2_9MOLU</name>
<dbReference type="PANTHER" id="PTHR40448:SF1">
    <property type="entry name" value="TWO-COMPONENT SENSOR HISTIDINE KINASE"/>
    <property type="match status" value="1"/>
</dbReference>
<keyword evidence="1" id="KW-0812">Transmembrane</keyword>
<dbReference type="KEGG" id="abra:BN85301820"/>
<keyword evidence="1" id="KW-1133">Transmembrane helix</keyword>
<dbReference type="AlphaFoldDB" id="U4KQW2"/>
<keyword evidence="4" id="KW-1185">Reference proteome</keyword>
<keyword evidence="1" id="KW-0472">Membrane</keyword>
<dbReference type="PANTHER" id="PTHR40448">
    <property type="entry name" value="TWO-COMPONENT SENSOR HISTIDINE KINASE"/>
    <property type="match status" value="1"/>
</dbReference>
<dbReference type="EMBL" id="FO681348">
    <property type="protein sequence ID" value="CCV65203.1"/>
    <property type="molecule type" value="Genomic_DNA"/>
</dbReference>